<dbReference type="Proteomes" id="UP000292209">
    <property type="component" value="Unassembled WGS sequence"/>
</dbReference>
<keyword evidence="2" id="KW-1185">Reference proteome</keyword>
<dbReference type="AlphaFoldDB" id="A0A4Q7PA63"/>
<dbReference type="EMBL" id="SGXG01000001">
    <property type="protein sequence ID" value="RZS97143.1"/>
    <property type="molecule type" value="Genomic_DNA"/>
</dbReference>
<gene>
    <name evidence="1" type="ORF">BC751_2740</name>
</gene>
<protein>
    <submittedName>
        <fullName evidence="1">CRISPR type III-associated protein (TIGR04423 family)</fullName>
    </submittedName>
</protein>
<accession>A0A4Q7PA63</accession>
<dbReference type="RefSeq" id="WP_165389839.1">
    <property type="nucleotide sequence ID" value="NZ_SGXG01000001.1"/>
</dbReference>
<proteinExistence type="predicted"/>
<dbReference type="InterPro" id="IPR030955">
    <property type="entry name" value="CHP04423"/>
</dbReference>
<name>A0A4Q7PA63_9BACT</name>
<dbReference type="NCBIfam" id="TIGR04423">
    <property type="entry name" value="casT3_TIGR04423"/>
    <property type="match status" value="1"/>
</dbReference>
<evidence type="ECO:0000313" key="1">
    <source>
        <dbReference type="EMBL" id="RZS97143.1"/>
    </source>
</evidence>
<organism evidence="1 2">
    <name type="scientific">Cecembia calidifontis</name>
    <dbReference type="NCBI Taxonomy" id="1187080"/>
    <lineage>
        <taxon>Bacteria</taxon>
        <taxon>Pseudomonadati</taxon>
        <taxon>Bacteroidota</taxon>
        <taxon>Cytophagia</taxon>
        <taxon>Cytophagales</taxon>
        <taxon>Cyclobacteriaceae</taxon>
        <taxon>Cecembia</taxon>
    </lineage>
</organism>
<sequence>MKKITANDIDYSKSYTGYLWYSDESKPRIFNPDILQRSMFTPLPFVLEGYLYSPDEGGVCINIKNIDGEYLIHQVNLRDVDQNKLERFSFLASAPFENIGIKKFKAIQYWKAEKDEFCEGMEVLRPSWIVFEGFEYTTSHKNL</sequence>
<comment type="caution">
    <text evidence="1">The sequence shown here is derived from an EMBL/GenBank/DDBJ whole genome shotgun (WGS) entry which is preliminary data.</text>
</comment>
<evidence type="ECO:0000313" key="2">
    <source>
        <dbReference type="Proteomes" id="UP000292209"/>
    </source>
</evidence>
<reference evidence="1 2" key="1">
    <citation type="submission" date="2019-02" db="EMBL/GenBank/DDBJ databases">
        <title>Genomic Encyclopedia of Archaeal and Bacterial Type Strains, Phase II (KMG-II): from individual species to whole genera.</title>
        <authorList>
            <person name="Goeker M."/>
        </authorList>
    </citation>
    <scope>NUCLEOTIDE SEQUENCE [LARGE SCALE GENOMIC DNA]</scope>
    <source>
        <strain evidence="1 2">DSM 21411</strain>
    </source>
</reference>